<gene>
    <name evidence="2" type="ORF">PECUL_23A057617</name>
</gene>
<organism evidence="2 3">
    <name type="scientific">Pelobates cultripes</name>
    <name type="common">Western spadefoot toad</name>
    <dbReference type="NCBI Taxonomy" id="61616"/>
    <lineage>
        <taxon>Eukaryota</taxon>
        <taxon>Metazoa</taxon>
        <taxon>Chordata</taxon>
        <taxon>Craniata</taxon>
        <taxon>Vertebrata</taxon>
        <taxon>Euteleostomi</taxon>
        <taxon>Amphibia</taxon>
        <taxon>Batrachia</taxon>
        <taxon>Anura</taxon>
        <taxon>Pelobatoidea</taxon>
        <taxon>Pelobatidae</taxon>
        <taxon>Pelobates</taxon>
    </lineage>
</organism>
<evidence type="ECO:0000313" key="2">
    <source>
        <dbReference type="EMBL" id="CAH2222651.1"/>
    </source>
</evidence>
<accession>A0AAD1R343</accession>
<dbReference type="AlphaFoldDB" id="A0AAD1R343"/>
<evidence type="ECO:0000313" key="3">
    <source>
        <dbReference type="Proteomes" id="UP001295444"/>
    </source>
</evidence>
<feature type="non-terminal residue" evidence="2">
    <location>
        <position position="127"/>
    </location>
</feature>
<keyword evidence="3" id="KW-1185">Reference proteome</keyword>
<dbReference type="EMBL" id="OW240912">
    <property type="protein sequence ID" value="CAH2222651.1"/>
    <property type="molecule type" value="Genomic_DNA"/>
</dbReference>
<protein>
    <submittedName>
        <fullName evidence="2">Uncharacterized protein</fullName>
    </submittedName>
</protein>
<feature type="region of interest" description="Disordered" evidence="1">
    <location>
        <begin position="18"/>
        <end position="42"/>
    </location>
</feature>
<feature type="non-terminal residue" evidence="2">
    <location>
        <position position="1"/>
    </location>
</feature>
<sequence length="127" mass="13216">LVILILEILLSVHSITMPSDKEAPTPSGSTNPNQGGFKAPSGVSDIMAGPLAELDTSADMQTLIDDTTSQAMTKTLMSAMGLMSDSISQTLTHALIQVQKSTEPTSGQVLPVTTPLQPQAGRKALAK</sequence>
<reference evidence="2" key="1">
    <citation type="submission" date="2022-03" db="EMBL/GenBank/DDBJ databases">
        <authorList>
            <person name="Alioto T."/>
            <person name="Alioto T."/>
            <person name="Gomez Garrido J."/>
        </authorList>
    </citation>
    <scope>NUCLEOTIDE SEQUENCE</scope>
</reference>
<dbReference type="Proteomes" id="UP001295444">
    <property type="component" value="Chromosome 01"/>
</dbReference>
<proteinExistence type="predicted"/>
<evidence type="ECO:0000256" key="1">
    <source>
        <dbReference type="SAM" id="MobiDB-lite"/>
    </source>
</evidence>
<feature type="region of interest" description="Disordered" evidence="1">
    <location>
        <begin position="102"/>
        <end position="127"/>
    </location>
</feature>
<name>A0AAD1R343_PELCU</name>